<dbReference type="OMA" id="WIHLLAE"/>
<evidence type="ECO:0000313" key="10">
    <source>
        <dbReference type="Proteomes" id="UP000007110"/>
    </source>
</evidence>
<protein>
    <recommendedName>
        <fullName evidence="3">Centrosomal protein of 70 kDa</fullName>
    </recommendedName>
</protein>
<comment type="subunit">
    <text evidence="2">Directly interacts with tubulin-gamma; this interaction determines centrosomal localization.</text>
</comment>
<keyword evidence="5" id="KW-0802">TPR repeat</keyword>
<evidence type="ECO:0000256" key="3">
    <source>
        <dbReference type="ARBA" id="ARBA00018408"/>
    </source>
</evidence>
<evidence type="ECO:0000256" key="6">
    <source>
        <dbReference type="ARBA" id="ARBA00023054"/>
    </source>
</evidence>
<evidence type="ECO:0000256" key="5">
    <source>
        <dbReference type="ARBA" id="ARBA00022803"/>
    </source>
</evidence>
<dbReference type="InterPro" id="IPR037692">
    <property type="entry name" value="CEP70"/>
</dbReference>
<evidence type="ECO:0000256" key="8">
    <source>
        <dbReference type="ARBA" id="ARBA00025273"/>
    </source>
</evidence>
<organism evidence="9 10">
    <name type="scientific">Strongylocentrotus purpuratus</name>
    <name type="common">Purple sea urchin</name>
    <dbReference type="NCBI Taxonomy" id="7668"/>
    <lineage>
        <taxon>Eukaryota</taxon>
        <taxon>Metazoa</taxon>
        <taxon>Echinodermata</taxon>
        <taxon>Eleutherozoa</taxon>
        <taxon>Echinozoa</taxon>
        <taxon>Echinoidea</taxon>
        <taxon>Euechinoidea</taxon>
        <taxon>Echinacea</taxon>
        <taxon>Camarodonta</taxon>
        <taxon>Echinidea</taxon>
        <taxon>Strongylocentrotidae</taxon>
        <taxon>Strongylocentrotus</taxon>
    </lineage>
</organism>
<evidence type="ECO:0000256" key="7">
    <source>
        <dbReference type="ARBA" id="ARBA00023212"/>
    </source>
</evidence>
<dbReference type="GO" id="GO:0005813">
    <property type="term" value="C:centrosome"/>
    <property type="evidence" value="ECO:0007669"/>
    <property type="project" value="UniProtKB-SubCell"/>
</dbReference>
<comment type="function">
    <text evidence="8">Plays a role in the organization of both preexisting and nascent microtubules in interphase cells. During mitosis, required for the organization and orientation of the mitotic spindle.</text>
</comment>
<evidence type="ECO:0000256" key="2">
    <source>
        <dbReference type="ARBA" id="ARBA00011832"/>
    </source>
</evidence>
<dbReference type="AlphaFoldDB" id="A0A7M7HGD2"/>
<comment type="subcellular location">
    <subcellularLocation>
        <location evidence="1">Cytoplasm</location>
        <location evidence="1">Cytoskeleton</location>
        <location evidence="1">Microtubule organizing center</location>
        <location evidence="1">Centrosome</location>
    </subcellularLocation>
</comment>
<keyword evidence="4" id="KW-0963">Cytoplasm</keyword>
<accession>A0A7M7HGD2</accession>
<reference evidence="9" key="2">
    <citation type="submission" date="2021-01" db="UniProtKB">
        <authorList>
            <consortium name="EnsemblMetazoa"/>
        </authorList>
    </citation>
    <scope>IDENTIFICATION</scope>
</reference>
<dbReference type="RefSeq" id="XP_011673832.2">
    <property type="nucleotide sequence ID" value="XM_011675530.2"/>
</dbReference>
<evidence type="ECO:0000313" key="9">
    <source>
        <dbReference type="EnsemblMetazoa" id="XP_011673832"/>
    </source>
</evidence>
<dbReference type="Proteomes" id="UP000007110">
    <property type="component" value="Unassembled WGS sequence"/>
</dbReference>
<keyword evidence="7" id="KW-0206">Cytoskeleton</keyword>
<proteinExistence type="predicted"/>
<evidence type="ECO:0000256" key="1">
    <source>
        <dbReference type="ARBA" id="ARBA00004300"/>
    </source>
</evidence>
<dbReference type="GO" id="GO:0043015">
    <property type="term" value="F:gamma-tubulin binding"/>
    <property type="evidence" value="ECO:0007669"/>
    <property type="project" value="InterPro"/>
</dbReference>
<name>A0A7M7HGD2_STRPU</name>
<dbReference type="EnsemblMetazoa" id="XM_011675530">
    <property type="protein sequence ID" value="XP_011673832"/>
    <property type="gene ID" value="LOC579733"/>
</dbReference>
<dbReference type="PANTHER" id="PTHR14594:SF1">
    <property type="entry name" value="CENTROSOMAL PROTEIN OF 70 KDA"/>
    <property type="match status" value="1"/>
</dbReference>
<dbReference type="GO" id="GO:0070507">
    <property type="term" value="P:regulation of microtubule cytoskeleton organization"/>
    <property type="evidence" value="ECO:0007669"/>
    <property type="project" value="InterPro"/>
</dbReference>
<sequence length="331" mass="38070">MQTTVVLKSTVSNGKNKAMAKSLRREQKMHYGEDGEEAEVFKSLAGLNRSILKGLVRLRGEPPISRTRELSLMLEEVMWHAQESRIILKEMQARARMAPESFQDQGTQTPRRWKKDVELNRKQLGKMQQFADEVCSAVDEGSKQGLPVIGESRHEHKTWCEQSYRHVVPTIQHWAEIIMKDKHTDARSERQKKKDLFEAEKMVSHFQRLFDVPTRDGTYTRMTEVYHRLEELQNILHTLKSLLGLPDSIPANRVVVALGHLCDLHSDTSTKLLSHLLQTDNLERLILCLDQYHKFFPAFEGIAKDLMEILGVDSLGKVVSAVRALKLLHPY</sequence>
<keyword evidence="10" id="KW-1185">Reference proteome</keyword>
<dbReference type="GO" id="GO:0060271">
    <property type="term" value="P:cilium assembly"/>
    <property type="evidence" value="ECO:0007669"/>
    <property type="project" value="InterPro"/>
</dbReference>
<dbReference type="OrthoDB" id="2020926at2759"/>
<reference evidence="10" key="1">
    <citation type="submission" date="2015-02" db="EMBL/GenBank/DDBJ databases">
        <title>Genome sequencing for Strongylocentrotus purpuratus.</title>
        <authorList>
            <person name="Murali S."/>
            <person name="Liu Y."/>
            <person name="Vee V."/>
            <person name="English A."/>
            <person name="Wang M."/>
            <person name="Skinner E."/>
            <person name="Han Y."/>
            <person name="Muzny D.M."/>
            <person name="Worley K.C."/>
            <person name="Gibbs R.A."/>
        </authorList>
    </citation>
    <scope>NUCLEOTIDE SEQUENCE</scope>
</reference>
<keyword evidence="6" id="KW-0175">Coiled coil</keyword>
<dbReference type="KEGG" id="spu:579733"/>
<dbReference type="GeneID" id="579733"/>
<dbReference type="PANTHER" id="PTHR14594">
    <property type="entry name" value="CENTROSOMAL PROTEIN OF 70 KDA"/>
    <property type="match status" value="1"/>
</dbReference>
<dbReference type="InParanoid" id="A0A7M7HGD2"/>
<evidence type="ECO:0000256" key="4">
    <source>
        <dbReference type="ARBA" id="ARBA00022490"/>
    </source>
</evidence>